<accession>A0A074ZU93</accession>
<protein>
    <submittedName>
        <fullName evidence="1">Uncharacterized protein</fullName>
    </submittedName>
</protein>
<name>A0A074ZU93_OPIVI</name>
<proteinExistence type="predicted"/>
<reference evidence="1 2" key="1">
    <citation type="submission" date="2013-11" db="EMBL/GenBank/DDBJ databases">
        <title>Opisthorchis viverrini - life in the bile duct.</title>
        <authorList>
            <person name="Young N.D."/>
            <person name="Nagarajan N."/>
            <person name="Lin S.J."/>
            <person name="Korhonen P.K."/>
            <person name="Jex A.R."/>
            <person name="Hall R.S."/>
            <person name="Safavi-Hemami H."/>
            <person name="Kaewkong W."/>
            <person name="Bertrand D."/>
            <person name="Gao S."/>
            <person name="Seet Q."/>
            <person name="Wongkham S."/>
            <person name="Teh B.T."/>
            <person name="Wongkham C."/>
            <person name="Intapan P.M."/>
            <person name="Maleewong W."/>
            <person name="Yang X."/>
            <person name="Hu M."/>
            <person name="Wang Z."/>
            <person name="Hofmann A."/>
            <person name="Sternberg P.W."/>
            <person name="Tan P."/>
            <person name="Wang J."/>
            <person name="Gasser R.B."/>
        </authorList>
    </citation>
    <scope>NUCLEOTIDE SEQUENCE [LARGE SCALE GENOMIC DNA]</scope>
</reference>
<dbReference type="AlphaFoldDB" id="A0A074ZU93"/>
<dbReference type="OrthoDB" id="73653at2759"/>
<sequence>MSRLEQPGSIPALVLPPGGMRRILTWNSAEYLVCDVSRQLNVLHQAASCFSRHDIRDIATHVNICDVLLIRLLKIRRQPTTGFALFGAHQVALETQLHEINEYTLICKLIWFFERLTWNPAKPLVCDVSRLVFFRFCFTYGSQDASIRVSVDACIAA</sequence>
<dbReference type="RefSeq" id="XP_009169271.1">
    <property type="nucleotide sequence ID" value="XM_009171007.1"/>
</dbReference>
<dbReference type="GeneID" id="20320060"/>
<keyword evidence="2" id="KW-1185">Reference proteome</keyword>
<evidence type="ECO:0000313" key="2">
    <source>
        <dbReference type="Proteomes" id="UP000054324"/>
    </source>
</evidence>
<organism evidence="1 2">
    <name type="scientific">Opisthorchis viverrini</name>
    <name type="common">Southeast Asian liver fluke</name>
    <dbReference type="NCBI Taxonomy" id="6198"/>
    <lineage>
        <taxon>Eukaryota</taxon>
        <taxon>Metazoa</taxon>
        <taxon>Spiralia</taxon>
        <taxon>Lophotrochozoa</taxon>
        <taxon>Platyhelminthes</taxon>
        <taxon>Trematoda</taxon>
        <taxon>Digenea</taxon>
        <taxon>Opisthorchiida</taxon>
        <taxon>Opisthorchiata</taxon>
        <taxon>Opisthorchiidae</taxon>
        <taxon>Opisthorchis</taxon>
    </lineage>
</organism>
<dbReference type="Proteomes" id="UP000054324">
    <property type="component" value="Unassembled WGS sequence"/>
</dbReference>
<dbReference type="KEGG" id="ovi:T265_05878"/>
<dbReference type="EMBL" id="KL596734">
    <property type="protein sequence ID" value="KER26970.1"/>
    <property type="molecule type" value="Genomic_DNA"/>
</dbReference>
<evidence type="ECO:0000313" key="1">
    <source>
        <dbReference type="EMBL" id="KER26970.1"/>
    </source>
</evidence>
<dbReference type="STRING" id="6198.A0A074ZU93"/>
<gene>
    <name evidence="1" type="ORF">T265_05878</name>
</gene>
<dbReference type="CTD" id="20320060"/>